<name>A0A1X7LY75_9BACL</name>
<evidence type="ECO:0000256" key="11">
    <source>
        <dbReference type="ARBA" id="ARBA00023004"/>
    </source>
</evidence>
<dbReference type="InterPro" id="IPR001709">
    <property type="entry name" value="Flavoprot_Pyr_Nucl_cyt_Rdtase"/>
</dbReference>
<feature type="domain" description="Globin" evidence="16">
    <location>
        <begin position="1"/>
        <end position="138"/>
    </location>
</feature>
<dbReference type="SUPFAM" id="SSF52343">
    <property type="entry name" value="Ferredoxin reductase-like, C-terminal NADP-linked domain"/>
    <property type="match status" value="1"/>
</dbReference>
<dbReference type="Gene3D" id="3.40.50.80">
    <property type="entry name" value="Nucleotide-binding domain of ferredoxin-NADP reductase (FNR) module"/>
    <property type="match status" value="1"/>
</dbReference>
<sequence length="407" mass="45718">MLKENTIRIIKSTVPVLEQHGLTITKCFYRNMFAEHPELLHVFNHANQHQERQQMALANAVLAAAKHIDQLSTIVPVVEQIAHKHRSLGVKKEHYPIVGHHLLGAIKEVLGEAATEDILQAWAEAYGIIADVFISVESDLYQQAENQHGGWEGFRPFIVQRKQPEGEQIISLYLVPQDEGTLPAFEPGQYVSVKVEMPEESYTHIRQYSLSHAPDASYYRISVKREEAVEGRPAGKVSMFLHDEVQEGAVLYLSAPAGDFTLKVQDDRPRVWISAGVGITPMISMIEAHSKQAVRPPAVFIHAAADGPSHAFREEVASWQEHTTDAKIYFCYSNPTDMDREEQRYQHEGRIDAEWLQTLLPAESAVYYVCGSAAFMEQMVSDLKELGVQESDICAEYFGPKGSLKLA</sequence>
<evidence type="ECO:0000256" key="8">
    <source>
        <dbReference type="ARBA" id="ARBA00022827"/>
    </source>
</evidence>
<dbReference type="PROSITE" id="PS51384">
    <property type="entry name" value="FAD_FR"/>
    <property type="match status" value="1"/>
</dbReference>
<dbReference type="Pfam" id="PF00042">
    <property type="entry name" value="Globin"/>
    <property type="match status" value="1"/>
</dbReference>
<dbReference type="FunFam" id="2.40.30.10:FF:000034">
    <property type="entry name" value="Flavohemoprotein"/>
    <property type="match status" value="1"/>
</dbReference>
<feature type="active site" description="Charge relay system" evidence="15">
    <location>
        <position position="137"/>
    </location>
</feature>
<evidence type="ECO:0000256" key="5">
    <source>
        <dbReference type="ARBA" id="ARBA00022621"/>
    </source>
</evidence>
<keyword evidence="10 15" id="KW-0560">Oxidoreductase</keyword>
<evidence type="ECO:0000256" key="4">
    <source>
        <dbReference type="ARBA" id="ARBA00022617"/>
    </source>
</evidence>
<dbReference type="CDD" id="cd14777">
    <property type="entry name" value="Yhb1-globin-like"/>
    <property type="match status" value="1"/>
</dbReference>
<dbReference type="EMBL" id="FXAZ01000010">
    <property type="protein sequence ID" value="SMG58650.1"/>
    <property type="molecule type" value="Genomic_DNA"/>
</dbReference>
<dbReference type="InterPro" id="IPR017927">
    <property type="entry name" value="FAD-bd_FR_type"/>
</dbReference>
<evidence type="ECO:0000256" key="12">
    <source>
        <dbReference type="ARBA" id="ARBA00023027"/>
    </source>
</evidence>
<feature type="site" description="Influences the redox potential of the prosthetic heme and FAD groups" evidence="15">
    <location>
        <position position="396"/>
    </location>
</feature>
<comment type="cofactor">
    <cofactor evidence="15">
        <name>FAD</name>
        <dbReference type="ChEBI" id="CHEBI:57692"/>
    </cofactor>
    <text evidence="15">Binds 1 FAD per subunit.</text>
</comment>
<dbReference type="InterPro" id="IPR023950">
    <property type="entry name" value="Hmp"/>
</dbReference>
<dbReference type="FunFam" id="1.10.490.10:FF:000003">
    <property type="entry name" value="Flavohemoprotein"/>
    <property type="match status" value="1"/>
</dbReference>
<evidence type="ECO:0000256" key="6">
    <source>
        <dbReference type="ARBA" id="ARBA00022630"/>
    </source>
</evidence>
<dbReference type="GO" id="GO:0071500">
    <property type="term" value="P:cellular response to nitrosative stress"/>
    <property type="evidence" value="ECO:0007669"/>
    <property type="project" value="TreeGrafter"/>
</dbReference>
<dbReference type="PANTHER" id="PTHR43396">
    <property type="entry name" value="FLAVOHEMOPROTEIN"/>
    <property type="match status" value="1"/>
</dbReference>
<keyword evidence="12 15" id="KW-0520">NAD</keyword>
<dbReference type="EC" id="1.14.12.17" evidence="15"/>
<keyword evidence="6 15" id="KW-0285">Flavoprotein</keyword>
<keyword evidence="9 15" id="KW-0521">NADP</keyword>
<dbReference type="InterPro" id="IPR000971">
    <property type="entry name" value="Globin"/>
</dbReference>
<feature type="binding site" evidence="15">
    <location>
        <position position="190"/>
    </location>
    <ligand>
        <name>FAD</name>
        <dbReference type="ChEBI" id="CHEBI:57692"/>
    </ligand>
</feature>
<feature type="site" description="Influences the redox potential of the prosthetic heme and FAD groups" evidence="15">
    <location>
        <position position="84"/>
    </location>
</feature>
<dbReference type="GO" id="GO:0009636">
    <property type="term" value="P:response to toxic substance"/>
    <property type="evidence" value="ECO:0007669"/>
    <property type="project" value="UniProtKB-KW"/>
</dbReference>
<evidence type="ECO:0000256" key="14">
    <source>
        <dbReference type="ARBA" id="ARBA00049433"/>
    </source>
</evidence>
<dbReference type="SUPFAM" id="SSF46458">
    <property type="entry name" value="Globin-like"/>
    <property type="match status" value="1"/>
</dbReference>
<keyword evidence="5 15" id="KW-0561">Oxygen transport</keyword>
<dbReference type="GO" id="GO:0046872">
    <property type="term" value="F:metal ion binding"/>
    <property type="evidence" value="ECO:0007669"/>
    <property type="project" value="UniProtKB-KW"/>
</dbReference>
<dbReference type="OrthoDB" id="9801223at2"/>
<evidence type="ECO:0000313" key="19">
    <source>
        <dbReference type="Proteomes" id="UP000193834"/>
    </source>
</evidence>
<dbReference type="SUPFAM" id="SSF63380">
    <property type="entry name" value="Riboflavin synthase domain-like"/>
    <property type="match status" value="1"/>
</dbReference>
<keyword evidence="7 15" id="KW-0479">Metal-binding</keyword>
<dbReference type="NCBIfam" id="NF009805">
    <property type="entry name" value="PRK13289.1"/>
    <property type="match status" value="1"/>
</dbReference>
<comment type="similarity">
    <text evidence="1 15">In the C-terminal section; belongs to the flavoprotein pyridine nucleotide cytochrome reductase family.</text>
</comment>
<evidence type="ECO:0000256" key="13">
    <source>
        <dbReference type="ARBA" id="ARBA00048649"/>
    </source>
</evidence>
<evidence type="ECO:0000256" key="7">
    <source>
        <dbReference type="ARBA" id="ARBA00022723"/>
    </source>
</evidence>
<dbReference type="Gene3D" id="1.10.490.10">
    <property type="entry name" value="Globins"/>
    <property type="match status" value="1"/>
</dbReference>
<dbReference type="Proteomes" id="UP000193834">
    <property type="component" value="Unassembled WGS sequence"/>
</dbReference>
<comment type="cofactor">
    <cofactor evidence="15">
        <name>heme b</name>
        <dbReference type="ChEBI" id="CHEBI:60344"/>
    </cofactor>
    <text evidence="15">Binds 1 heme b (iron(II)-protoporphyrin IX) group per subunit.</text>
</comment>
<dbReference type="GO" id="GO:0046210">
    <property type="term" value="P:nitric oxide catabolic process"/>
    <property type="evidence" value="ECO:0007669"/>
    <property type="project" value="TreeGrafter"/>
</dbReference>
<dbReference type="InterPro" id="IPR001433">
    <property type="entry name" value="OxRdtase_FAD/NAD-bd"/>
</dbReference>
<dbReference type="CDD" id="cd06184">
    <property type="entry name" value="flavohem_like_fad_nad_binding"/>
    <property type="match status" value="1"/>
</dbReference>
<keyword evidence="4 15" id="KW-0349">Heme</keyword>
<protein>
    <recommendedName>
        <fullName evidence="15">Flavohemoprotein</fullName>
    </recommendedName>
    <alternativeName>
        <fullName evidence="15">Flavohemoglobin</fullName>
    </alternativeName>
    <alternativeName>
        <fullName evidence="15">Hemoglobin-like protein</fullName>
    </alternativeName>
    <alternativeName>
        <fullName evidence="15">Nitric oxide dioxygenase</fullName>
        <shortName evidence="15">NO oxygenase</shortName>
        <shortName evidence="15">NOD</shortName>
        <ecNumber evidence="15">1.14.12.17</ecNumber>
    </alternativeName>
</protein>
<evidence type="ECO:0000259" key="16">
    <source>
        <dbReference type="PROSITE" id="PS01033"/>
    </source>
</evidence>
<dbReference type="GO" id="GO:0019825">
    <property type="term" value="F:oxygen binding"/>
    <property type="evidence" value="ECO:0007669"/>
    <property type="project" value="InterPro"/>
</dbReference>
<dbReference type="InterPro" id="IPR017938">
    <property type="entry name" value="Riboflavin_synthase-like_b-brl"/>
</dbReference>
<dbReference type="InterPro" id="IPR039261">
    <property type="entry name" value="FNR_nucleotide-bd"/>
</dbReference>
<dbReference type="Pfam" id="PF00970">
    <property type="entry name" value="FAD_binding_6"/>
    <property type="match status" value="1"/>
</dbReference>
<dbReference type="PANTHER" id="PTHR43396:SF3">
    <property type="entry name" value="FLAVOHEMOPROTEIN"/>
    <property type="match status" value="1"/>
</dbReference>
<comment type="catalytic activity">
    <reaction evidence="14 15">
        <text>2 nitric oxide + NADPH + 2 O2 = 2 nitrate + NADP(+) + H(+)</text>
        <dbReference type="Rhea" id="RHEA:19465"/>
        <dbReference type="ChEBI" id="CHEBI:15378"/>
        <dbReference type="ChEBI" id="CHEBI:15379"/>
        <dbReference type="ChEBI" id="CHEBI:16480"/>
        <dbReference type="ChEBI" id="CHEBI:17632"/>
        <dbReference type="ChEBI" id="CHEBI:57783"/>
        <dbReference type="ChEBI" id="CHEBI:58349"/>
        <dbReference type="EC" id="1.14.12.17"/>
    </reaction>
</comment>
<dbReference type="HAMAP" id="MF_01252">
    <property type="entry name" value="Hmp"/>
    <property type="match status" value="1"/>
</dbReference>
<gene>
    <name evidence="15" type="primary">hmp</name>
    <name evidence="18" type="ORF">SAMN06295960_4755</name>
</gene>
<organism evidence="18 19">
    <name type="scientific">Paenibacillus aquistagni</name>
    <dbReference type="NCBI Taxonomy" id="1852522"/>
    <lineage>
        <taxon>Bacteria</taxon>
        <taxon>Bacillati</taxon>
        <taxon>Bacillota</taxon>
        <taxon>Bacilli</taxon>
        <taxon>Bacillales</taxon>
        <taxon>Paenibacillaceae</taxon>
        <taxon>Paenibacillus</taxon>
    </lineage>
</organism>
<keyword evidence="3 15" id="KW-0813">Transport</keyword>
<comment type="function">
    <text evidence="15">Is involved in NO detoxification in an aerobic process, termed nitric oxide dioxygenase (NOD) reaction that utilizes O(2) and NAD(P)H to convert NO to nitrate, which protects the bacterium from various noxious nitrogen compounds. Therefore, plays a central role in the inducible response to nitrosative stress.</text>
</comment>
<dbReference type="STRING" id="1852522.SAMN06295960_4755"/>
<keyword evidence="11 15" id="KW-0408">Iron</keyword>
<keyword evidence="15" id="KW-0216">Detoxification</keyword>
<feature type="active site" description="Charge relay system" evidence="15">
    <location>
        <position position="95"/>
    </location>
</feature>
<evidence type="ECO:0000256" key="1">
    <source>
        <dbReference type="ARBA" id="ARBA00006401"/>
    </source>
</evidence>
<dbReference type="Gene3D" id="2.40.30.10">
    <property type="entry name" value="Translation factors"/>
    <property type="match status" value="1"/>
</dbReference>
<keyword evidence="18" id="KW-0223">Dioxygenase</keyword>
<feature type="region of interest" description="Reductase" evidence="15">
    <location>
        <begin position="149"/>
        <end position="407"/>
    </location>
</feature>
<keyword evidence="19" id="KW-1185">Reference proteome</keyword>
<dbReference type="RefSeq" id="WP_085498705.1">
    <property type="nucleotide sequence ID" value="NZ_FXAZ01000010.1"/>
</dbReference>
<proteinExistence type="inferred from homology"/>
<evidence type="ECO:0000256" key="3">
    <source>
        <dbReference type="ARBA" id="ARBA00022448"/>
    </source>
</evidence>
<feature type="site" description="Involved in heme-bound ligand stabilization and O-O bond activation" evidence="15">
    <location>
        <position position="29"/>
    </location>
</feature>
<dbReference type="GO" id="GO:0071949">
    <property type="term" value="F:FAD binding"/>
    <property type="evidence" value="ECO:0007669"/>
    <property type="project" value="InterPro"/>
</dbReference>
<dbReference type="GO" id="GO:0020037">
    <property type="term" value="F:heme binding"/>
    <property type="evidence" value="ECO:0007669"/>
    <property type="project" value="InterPro"/>
</dbReference>
<feature type="domain" description="FAD-binding FR-type" evidence="17">
    <location>
        <begin position="152"/>
        <end position="263"/>
    </location>
</feature>
<dbReference type="GO" id="GO:0005344">
    <property type="term" value="F:oxygen carrier activity"/>
    <property type="evidence" value="ECO:0007669"/>
    <property type="project" value="UniProtKB-UniRule"/>
</dbReference>
<comment type="domain">
    <text evidence="15">Consists of two distinct domains; an N-terminal heme-containing oxygen-binding domain and a C-terminal reductase domain with binding sites for FAD and NAD(P)H.</text>
</comment>
<dbReference type="Pfam" id="PF00175">
    <property type="entry name" value="NAD_binding_1"/>
    <property type="match status" value="1"/>
</dbReference>
<dbReference type="FunFam" id="3.40.50.80:FF:000010">
    <property type="entry name" value="Flavohemoprotein"/>
    <property type="match status" value="1"/>
</dbReference>
<evidence type="ECO:0000256" key="15">
    <source>
        <dbReference type="HAMAP-Rule" id="MF_01252"/>
    </source>
</evidence>
<evidence type="ECO:0000313" key="18">
    <source>
        <dbReference type="EMBL" id="SMG58650.1"/>
    </source>
</evidence>
<comment type="similarity">
    <text evidence="2 15">Belongs to the globin family. Two-domain flavohemoproteins subfamily.</text>
</comment>
<dbReference type="PROSITE" id="PS01033">
    <property type="entry name" value="GLOBIN"/>
    <property type="match status" value="1"/>
</dbReference>
<dbReference type="GO" id="GO:0008941">
    <property type="term" value="F:nitric oxide dioxygenase NAD(P)H activity"/>
    <property type="evidence" value="ECO:0007669"/>
    <property type="project" value="UniProtKB-UniRule"/>
</dbReference>
<comment type="caution">
    <text evidence="15">Lacks conserved residue(s) required for the propagation of feature annotation.</text>
</comment>
<feature type="binding site" evidence="15">
    <location>
        <begin position="276"/>
        <end position="281"/>
    </location>
    <ligand>
        <name>NADP(+)</name>
        <dbReference type="ChEBI" id="CHEBI:58349"/>
    </ligand>
</feature>
<feature type="binding site" evidence="15">
    <location>
        <begin position="206"/>
        <end position="209"/>
    </location>
    <ligand>
        <name>FAD</name>
        <dbReference type="ChEBI" id="CHEBI:57692"/>
    </ligand>
</feature>
<feature type="binding site" description="proximal binding residue" evidence="15">
    <location>
        <position position="85"/>
    </location>
    <ligand>
        <name>heme b</name>
        <dbReference type="ChEBI" id="CHEBI:60344"/>
    </ligand>
    <ligandPart>
        <name>Fe</name>
        <dbReference type="ChEBI" id="CHEBI:18248"/>
    </ligandPart>
</feature>
<dbReference type="PRINTS" id="PR00371">
    <property type="entry name" value="FPNCR"/>
</dbReference>
<keyword evidence="8 15" id="KW-0274">FAD</keyword>
<evidence type="ECO:0000256" key="2">
    <source>
        <dbReference type="ARBA" id="ARBA00008414"/>
    </source>
</evidence>
<dbReference type="InterPro" id="IPR009050">
    <property type="entry name" value="Globin-like_sf"/>
</dbReference>
<dbReference type="AlphaFoldDB" id="A0A1X7LY75"/>
<reference evidence="18 19" key="1">
    <citation type="submission" date="2017-04" db="EMBL/GenBank/DDBJ databases">
        <authorList>
            <person name="Afonso C.L."/>
            <person name="Miller P.J."/>
            <person name="Scott M.A."/>
            <person name="Spackman E."/>
            <person name="Goraichik I."/>
            <person name="Dimitrov K.M."/>
            <person name="Suarez D.L."/>
            <person name="Swayne D.E."/>
        </authorList>
    </citation>
    <scope>NUCLEOTIDE SEQUENCE [LARGE SCALE GENOMIC DNA]</scope>
    <source>
        <strain evidence="18 19">11</strain>
    </source>
</reference>
<dbReference type="InterPro" id="IPR012292">
    <property type="entry name" value="Globin/Proto"/>
</dbReference>
<comment type="catalytic activity">
    <reaction evidence="13 15">
        <text>2 nitric oxide + NADH + 2 O2 = 2 nitrate + NAD(+) + H(+)</text>
        <dbReference type="Rhea" id="RHEA:19469"/>
        <dbReference type="ChEBI" id="CHEBI:15378"/>
        <dbReference type="ChEBI" id="CHEBI:15379"/>
        <dbReference type="ChEBI" id="CHEBI:16480"/>
        <dbReference type="ChEBI" id="CHEBI:17632"/>
        <dbReference type="ChEBI" id="CHEBI:57540"/>
        <dbReference type="ChEBI" id="CHEBI:57945"/>
        <dbReference type="EC" id="1.14.12.17"/>
    </reaction>
</comment>
<evidence type="ECO:0000256" key="9">
    <source>
        <dbReference type="ARBA" id="ARBA00022857"/>
    </source>
</evidence>
<evidence type="ECO:0000256" key="10">
    <source>
        <dbReference type="ARBA" id="ARBA00023002"/>
    </source>
</evidence>
<accession>A0A1X7LY75</accession>
<dbReference type="InterPro" id="IPR008333">
    <property type="entry name" value="Cbr1-like_FAD-bd_dom"/>
</dbReference>
<evidence type="ECO:0000259" key="17">
    <source>
        <dbReference type="PROSITE" id="PS51384"/>
    </source>
</evidence>